<dbReference type="EnsemblPlants" id="OB10G14860.1">
    <property type="protein sequence ID" value="OB10G14860.1"/>
    <property type="gene ID" value="OB10G14860"/>
</dbReference>
<reference evidence="2" key="1">
    <citation type="journal article" date="2013" name="Nat. Commun.">
        <title>Whole-genome sequencing of Oryza brachyantha reveals mechanisms underlying Oryza genome evolution.</title>
        <authorList>
            <person name="Chen J."/>
            <person name="Huang Q."/>
            <person name="Gao D."/>
            <person name="Wang J."/>
            <person name="Lang Y."/>
            <person name="Liu T."/>
            <person name="Li B."/>
            <person name="Bai Z."/>
            <person name="Luis Goicoechea J."/>
            <person name="Liang C."/>
            <person name="Chen C."/>
            <person name="Zhang W."/>
            <person name="Sun S."/>
            <person name="Liao Y."/>
            <person name="Zhang X."/>
            <person name="Yang L."/>
            <person name="Song C."/>
            <person name="Wang M."/>
            <person name="Shi J."/>
            <person name="Liu G."/>
            <person name="Liu J."/>
            <person name="Zhou H."/>
            <person name="Zhou W."/>
            <person name="Yu Q."/>
            <person name="An N."/>
            <person name="Chen Y."/>
            <person name="Cai Q."/>
            <person name="Wang B."/>
            <person name="Liu B."/>
            <person name="Min J."/>
            <person name="Huang Y."/>
            <person name="Wu H."/>
            <person name="Li Z."/>
            <person name="Zhang Y."/>
            <person name="Yin Y."/>
            <person name="Song W."/>
            <person name="Jiang J."/>
            <person name="Jackson S.A."/>
            <person name="Wing R.A."/>
            <person name="Wang J."/>
            <person name="Chen M."/>
        </authorList>
    </citation>
    <scope>NUCLEOTIDE SEQUENCE [LARGE SCALE GENOMIC DNA]</scope>
    <source>
        <strain evidence="2">cv. IRGC 101232</strain>
    </source>
</reference>
<protein>
    <submittedName>
        <fullName evidence="2">Uncharacterized protein</fullName>
    </submittedName>
</protein>
<evidence type="ECO:0000256" key="1">
    <source>
        <dbReference type="SAM" id="MobiDB-lite"/>
    </source>
</evidence>
<dbReference type="Proteomes" id="UP000006038">
    <property type="component" value="Chromosome 10"/>
</dbReference>
<dbReference type="OMA" id="WQPQEAK"/>
<accession>J3N1T8</accession>
<dbReference type="AlphaFoldDB" id="J3N1T8"/>
<keyword evidence="3" id="KW-1185">Reference proteome</keyword>
<evidence type="ECO:0000313" key="2">
    <source>
        <dbReference type="EnsemblPlants" id="OB10G14860.1"/>
    </source>
</evidence>
<feature type="compositionally biased region" description="Low complexity" evidence="1">
    <location>
        <begin position="75"/>
        <end position="87"/>
    </location>
</feature>
<name>J3N1T8_ORYBR</name>
<dbReference type="STRING" id="4533.J3N1T8"/>
<dbReference type="Gramene" id="OB10G14860.1">
    <property type="protein sequence ID" value="OB10G14860.1"/>
    <property type="gene ID" value="OB10G14860"/>
</dbReference>
<proteinExistence type="predicted"/>
<evidence type="ECO:0000313" key="3">
    <source>
        <dbReference type="Proteomes" id="UP000006038"/>
    </source>
</evidence>
<dbReference type="HOGENOM" id="CLU_2313333_0_0_1"/>
<feature type="region of interest" description="Disordered" evidence="1">
    <location>
        <begin position="1"/>
        <end position="30"/>
    </location>
</feature>
<feature type="region of interest" description="Disordered" evidence="1">
    <location>
        <begin position="53"/>
        <end position="87"/>
    </location>
</feature>
<sequence length="100" mass="10556">MAASSSSQADQNDGGPTWQPQEAKHRQRHLHRNLNVEVPVVASTGCFTGCFRPSPTSSSRCASPSGVNPPHADRPASPSPSLIKSSSAWIRARGQSFASS</sequence>
<reference evidence="2" key="2">
    <citation type="submission" date="2013-04" db="UniProtKB">
        <authorList>
            <consortium name="EnsemblPlants"/>
        </authorList>
    </citation>
    <scope>IDENTIFICATION</scope>
</reference>
<feature type="compositionally biased region" description="Low complexity" evidence="1">
    <location>
        <begin position="53"/>
        <end position="65"/>
    </location>
</feature>
<organism evidence="2">
    <name type="scientific">Oryza brachyantha</name>
    <name type="common">malo sina</name>
    <dbReference type="NCBI Taxonomy" id="4533"/>
    <lineage>
        <taxon>Eukaryota</taxon>
        <taxon>Viridiplantae</taxon>
        <taxon>Streptophyta</taxon>
        <taxon>Embryophyta</taxon>
        <taxon>Tracheophyta</taxon>
        <taxon>Spermatophyta</taxon>
        <taxon>Magnoliopsida</taxon>
        <taxon>Liliopsida</taxon>
        <taxon>Poales</taxon>
        <taxon>Poaceae</taxon>
        <taxon>BOP clade</taxon>
        <taxon>Oryzoideae</taxon>
        <taxon>Oryzeae</taxon>
        <taxon>Oryzinae</taxon>
        <taxon>Oryza</taxon>
    </lineage>
</organism>